<dbReference type="PATRIC" id="fig|1081904.3.peg.2385"/>
<feature type="domain" description="Nitroreductase" evidence="3">
    <location>
        <begin position="9"/>
        <end position="218"/>
    </location>
</feature>
<keyword evidence="2" id="KW-0560">Oxidoreductase</keyword>
<protein>
    <submittedName>
        <fullName evidence="4">Nitroreductase family protein</fullName>
    </submittedName>
</protein>
<keyword evidence="5" id="KW-1185">Reference proteome</keyword>
<dbReference type="EMBL" id="AWET01000051">
    <property type="protein sequence ID" value="ERJ97870.1"/>
    <property type="molecule type" value="Genomic_DNA"/>
</dbReference>
<dbReference type="SUPFAM" id="SSF55469">
    <property type="entry name" value="FMN-dependent nitroreductase-like"/>
    <property type="match status" value="1"/>
</dbReference>
<evidence type="ECO:0000256" key="2">
    <source>
        <dbReference type="ARBA" id="ARBA00023002"/>
    </source>
</evidence>
<dbReference type="PANTHER" id="PTHR43673">
    <property type="entry name" value="NAD(P)H NITROREDUCTASE YDGI-RELATED"/>
    <property type="match status" value="1"/>
</dbReference>
<dbReference type="PANTHER" id="PTHR43673:SF10">
    <property type="entry name" value="NADH DEHYDROGENASE_NAD(P)H NITROREDUCTASE XCC3605-RELATED"/>
    <property type="match status" value="1"/>
</dbReference>
<proteinExistence type="inferred from homology"/>
<evidence type="ECO:0000313" key="5">
    <source>
        <dbReference type="Proteomes" id="UP000016600"/>
    </source>
</evidence>
<dbReference type="GO" id="GO:0016491">
    <property type="term" value="F:oxidoreductase activity"/>
    <property type="evidence" value="ECO:0007669"/>
    <property type="project" value="UniProtKB-KW"/>
</dbReference>
<accession>U2L0H3</accession>
<gene>
    <name evidence="4" type="ORF">HMPREF1218_0889</name>
</gene>
<dbReference type="Proteomes" id="UP000016600">
    <property type="component" value="Unassembled WGS sequence"/>
</dbReference>
<dbReference type="RefSeq" id="WP_021584895.1">
    <property type="nucleotide sequence ID" value="NZ_AWET01000051.1"/>
</dbReference>
<dbReference type="AlphaFoldDB" id="U2L0H3"/>
<evidence type="ECO:0000256" key="1">
    <source>
        <dbReference type="ARBA" id="ARBA00007118"/>
    </source>
</evidence>
<comment type="caution">
    <text evidence="4">The sequence shown here is derived from an EMBL/GenBank/DDBJ whole genome shotgun (WGS) entry which is preliminary data.</text>
</comment>
<dbReference type="Gene3D" id="3.40.109.10">
    <property type="entry name" value="NADH Oxidase"/>
    <property type="match status" value="1"/>
</dbReference>
<organism evidence="4 5">
    <name type="scientific">Hoylesella pleuritidis F0068</name>
    <dbReference type="NCBI Taxonomy" id="1081904"/>
    <lineage>
        <taxon>Bacteria</taxon>
        <taxon>Pseudomonadati</taxon>
        <taxon>Bacteroidota</taxon>
        <taxon>Bacteroidia</taxon>
        <taxon>Bacteroidales</taxon>
        <taxon>Prevotellaceae</taxon>
        <taxon>Hoylesella</taxon>
    </lineage>
</organism>
<dbReference type="InterPro" id="IPR000415">
    <property type="entry name" value="Nitroreductase-like"/>
</dbReference>
<comment type="similarity">
    <text evidence="1">Belongs to the nitroreductase family.</text>
</comment>
<dbReference type="Pfam" id="PF00881">
    <property type="entry name" value="Nitroreductase"/>
    <property type="match status" value="1"/>
</dbReference>
<evidence type="ECO:0000259" key="3">
    <source>
        <dbReference type="Pfam" id="PF00881"/>
    </source>
</evidence>
<dbReference type="InterPro" id="IPR029479">
    <property type="entry name" value="Nitroreductase"/>
</dbReference>
<reference evidence="4 5" key="1">
    <citation type="submission" date="2013-08" db="EMBL/GenBank/DDBJ databases">
        <authorList>
            <person name="Durkin A.S."/>
            <person name="Haft D.R."/>
            <person name="McCorrison J."/>
            <person name="Torralba M."/>
            <person name="Gillis M."/>
            <person name="Haft D.H."/>
            <person name="Methe B."/>
            <person name="Sutton G."/>
            <person name="Nelson K.E."/>
        </authorList>
    </citation>
    <scope>NUCLEOTIDE SEQUENCE [LARGE SCALE GENOMIC DNA]</scope>
    <source>
        <strain evidence="4 5">F0068</strain>
    </source>
</reference>
<sequence>MSLQEILNHRRAVRHFDPDKTIDTEQVKQCVELATLAPTSSNMQLWECYHVTDKKILKKLSHACLDQLTAQSAQQMVVFVTRQDRYRERAQAALAFERDNVRRNSPAEKQDKRIKKWEMYYKKVIPFIYSRFFGLAGLGRKLLVQCVGLFRPIVHQVSENDMRVVVHKSCALAVQTFMLAMSEAGYDTCPLEGFDSRLVKKALHLPYLTEINMIITCGIRLPNGVWGDRFRVPLSETYHLVDNK</sequence>
<evidence type="ECO:0000313" key="4">
    <source>
        <dbReference type="EMBL" id="ERJ97870.1"/>
    </source>
</evidence>
<name>U2L0H3_9BACT</name>